<evidence type="ECO:0000256" key="1">
    <source>
        <dbReference type="ARBA" id="ARBA00023157"/>
    </source>
</evidence>
<dbReference type="InterPro" id="IPR035914">
    <property type="entry name" value="Sperma_CUB_dom_sf"/>
</dbReference>
<comment type="caution">
    <text evidence="2">Lacks conserved residue(s) required for the propagation of feature annotation.</text>
</comment>
<dbReference type="InterPro" id="IPR000859">
    <property type="entry name" value="CUB_dom"/>
</dbReference>
<dbReference type="AlphaFoldDB" id="A0A9Q0SAE4"/>
<evidence type="ECO:0000313" key="5">
    <source>
        <dbReference type="Proteomes" id="UP001151699"/>
    </source>
</evidence>
<organism evidence="4 5">
    <name type="scientific">Pseudolycoriella hygida</name>
    <dbReference type="NCBI Taxonomy" id="35572"/>
    <lineage>
        <taxon>Eukaryota</taxon>
        <taxon>Metazoa</taxon>
        <taxon>Ecdysozoa</taxon>
        <taxon>Arthropoda</taxon>
        <taxon>Hexapoda</taxon>
        <taxon>Insecta</taxon>
        <taxon>Pterygota</taxon>
        <taxon>Neoptera</taxon>
        <taxon>Endopterygota</taxon>
        <taxon>Diptera</taxon>
        <taxon>Nematocera</taxon>
        <taxon>Sciaroidea</taxon>
        <taxon>Sciaridae</taxon>
        <taxon>Pseudolycoriella</taxon>
    </lineage>
</organism>
<dbReference type="OrthoDB" id="6138650at2759"/>
<reference evidence="4" key="1">
    <citation type="submission" date="2022-07" db="EMBL/GenBank/DDBJ databases">
        <authorList>
            <person name="Trinca V."/>
            <person name="Uliana J.V.C."/>
            <person name="Torres T.T."/>
            <person name="Ward R.J."/>
            <person name="Monesi N."/>
        </authorList>
    </citation>
    <scope>NUCLEOTIDE SEQUENCE</scope>
    <source>
        <strain evidence="4">HSMRA1968</strain>
        <tissue evidence="4">Whole embryos</tissue>
    </source>
</reference>
<dbReference type="Proteomes" id="UP001151699">
    <property type="component" value="Chromosome A"/>
</dbReference>
<evidence type="ECO:0000313" key="4">
    <source>
        <dbReference type="EMBL" id="KAJ6649730.1"/>
    </source>
</evidence>
<dbReference type="PROSITE" id="PS01180">
    <property type="entry name" value="CUB"/>
    <property type="match status" value="1"/>
</dbReference>
<feature type="non-terminal residue" evidence="4">
    <location>
        <position position="423"/>
    </location>
</feature>
<protein>
    <recommendedName>
        <fullName evidence="3">CUB domain-containing protein</fullName>
    </recommendedName>
</protein>
<feature type="domain" description="CUB" evidence="3">
    <location>
        <begin position="32"/>
        <end position="161"/>
    </location>
</feature>
<dbReference type="EMBL" id="WJQU01000001">
    <property type="protein sequence ID" value="KAJ6649730.1"/>
    <property type="molecule type" value="Genomic_DNA"/>
</dbReference>
<evidence type="ECO:0000259" key="3">
    <source>
        <dbReference type="PROSITE" id="PS01180"/>
    </source>
</evidence>
<gene>
    <name evidence="4" type="ORF">Bhyg_04969</name>
</gene>
<keyword evidence="5" id="KW-1185">Reference proteome</keyword>
<dbReference type="Gene3D" id="2.60.120.290">
    <property type="entry name" value="Spermadhesin, CUB domain"/>
    <property type="match status" value="1"/>
</dbReference>
<keyword evidence="1" id="KW-1015">Disulfide bond</keyword>
<dbReference type="SUPFAM" id="SSF49854">
    <property type="entry name" value="Spermadhesin, CUB domain"/>
    <property type="match status" value="1"/>
</dbReference>
<evidence type="ECO:0000256" key="2">
    <source>
        <dbReference type="PROSITE-ProRule" id="PRU00059"/>
    </source>
</evidence>
<accession>A0A9Q0SAE4</accession>
<proteinExistence type="predicted"/>
<name>A0A9Q0SAE4_9DIPT</name>
<sequence length="423" mass="49732">FVTINWHQQPDTNQSKCDGNASLTGAETMFSCGGYLTATRGIIETPNFPNKFHVPINCLWIIDGSASDKTNISIVVYFTQQYVLSGLKFTEYLYYTEDYKVPSQQPSFVWNEDAVTQVSWIQFQSPYLEIKFTMANLHGTHLRSLNRLLDVYGFNITYEIDDVKPYQCSALQCRFSGNCYVKQDFSKFCSPERIRIRLNENFSRTTSLKKGNAAPFTLIHYKVVLRFSFIYFLKRNYKKVKYVSEFLLNRNTIRWVNSIRLNLEIILFQIHHSCKLLLLKILYLKNETLLNDLYPTRSNSKKKLESHCVELNNMTYVPEQNFLFAKVFDLIRQLSNTMYFLLFQTLIWRSTRVIIVWKIFYLTSVKEFYPNSLRTMCCVLIPTSVYITLNFNVIADFFMHSSFLCMEFVLPYINSKSCTTNKF</sequence>
<comment type="caution">
    <text evidence="4">The sequence shown here is derived from an EMBL/GenBank/DDBJ whole genome shotgun (WGS) entry which is preliminary data.</text>
</comment>